<dbReference type="Proteomes" id="UP000716291">
    <property type="component" value="Unassembled WGS sequence"/>
</dbReference>
<evidence type="ECO:0000256" key="1">
    <source>
        <dbReference type="ARBA" id="ARBA00022857"/>
    </source>
</evidence>
<dbReference type="InterPro" id="IPR013154">
    <property type="entry name" value="ADH-like_N"/>
</dbReference>
<dbReference type="GO" id="GO:0003960">
    <property type="term" value="F:quinone reductase (NADPH) activity"/>
    <property type="evidence" value="ECO:0007669"/>
    <property type="project" value="TreeGrafter"/>
</dbReference>
<protein>
    <recommendedName>
        <fullName evidence="3">Alcohol dehydrogenase-like N-terminal domain-containing protein</fullName>
    </recommendedName>
</protein>
<dbReference type="PANTHER" id="PTHR48106:SF13">
    <property type="entry name" value="QUINONE OXIDOREDUCTASE-RELATED"/>
    <property type="match status" value="1"/>
</dbReference>
<dbReference type="GO" id="GO:0005829">
    <property type="term" value="C:cytosol"/>
    <property type="evidence" value="ECO:0007669"/>
    <property type="project" value="TreeGrafter"/>
</dbReference>
<dbReference type="EMBL" id="JAANQT010003689">
    <property type="protein sequence ID" value="KAG1300833.1"/>
    <property type="molecule type" value="Genomic_DNA"/>
</dbReference>
<dbReference type="GO" id="GO:0070402">
    <property type="term" value="F:NADPH binding"/>
    <property type="evidence" value="ECO:0007669"/>
    <property type="project" value="TreeGrafter"/>
</dbReference>
<dbReference type="Gene3D" id="3.90.180.10">
    <property type="entry name" value="Medium-chain alcohol dehydrogenases, catalytic domain"/>
    <property type="match status" value="1"/>
</dbReference>
<dbReference type="AlphaFoldDB" id="A0A9P6WXK9"/>
<dbReference type="PANTHER" id="PTHR48106">
    <property type="entry name" value="QUINONE OXIDOREDUCTASE PIG3-RELATED"/>
    <property type="match status" value="1"/>
</dbReference>
<evidence type="ECO:0000313" key="4">
    <source>
        <dbReference type="EMBL" id="KAG1300833.1"/>
    </source>
</evidence>
<reference evidence="4" key="1">
    <citation type="journal article" date="2020" name="Microb. Genom.">
        <title>Genetic diversity of clinical and environmental Mucorales isolates obtained from an investigation of mucormycosis cases among solid organ transplant recipients.</title>
        <authorList>
            <person name="Nguyen M.H."/>
            <person name="Kaul D."/>
            <person name="Muto C."/>
            <person name="Cheng S.J."/>
            <person name="Richter R.A."/>
            <person name="Bruno V.M."/>
            <person name="Liu G."/>
            <person name="Beyhan S."/>
            <person name="Sundermann A.J."/>
            <person name="Mounaud S."/>
            <person name="Pasculle A.W."/>
            <person name="Nierman W.C."/>
            <person name="Driscoll E."/>
            <person name="Cumbie R."/>
            <person name="Clancy C.J."/>
            <person name="Dupont C.L."/>
        </authorList>
    </citation>
    <scope>NUCLEOTIDE SEQUENCE</scope>
    <source>
        <strain evidence="4">GL11</strain>
    </source>
</reference>
<accession>A0A9P6WXK9</accession>
<organism evidence="4 5">
    <name type="scientific">Rhizopus oryzae</name>
    <name type="common">Mucormycosis agent</name>
    <name type="synonym">Rhizopus arrhizus var. delemar</name>
    <dbReference type="NCBI Taxonomy" id="64495"/>
    <lineage>
        <taxon>Eukaryota</taxon>
        <taxon>Fungi</taxon>
        <taxon>Fungi incertae sedis</taxon>
        <taxon>Mucoromycota</taxon>
        <taxon>Mucoromycotina</taxon>
        <taxon>Mucoromycetes</taxon>
        <taxon>Mucorales</taxon>
        <taxon>Mucorineae</taxon>
        <taxon>Rhizopodaceae</taxon>
        <taxon>Rhizopus</taxon>
    </lineage>
</organism>
<feature type="domain" description="Alcohol dehydrogenase-like N-terminal" evidence="3">
    <location>
        <begin position="48"/>
        <end position="103"/>
    </location>
</feature>
<sequence>MTTIPATMKSVLVKENGGADKLIYEEVPVPKVSEGSVLVKNHVAGKRGLYEVPLPYTLGREGAGEVVEVGPNVDNVKVGDRVFYMGGSAYAEYTKVPVGYIVKPSGFYCLDHDTRWLSSSAR</sequence>
<dbReference type="SUPFAM" id="SSF50129">
    <property type="entry name" value="GroES-like"/>
    <property type="match status" value="1"/>
</dbReference>
<keyword evidence="5" id="KW-1185">Reference proteome</keyword>
<comment type="caution">
    <text evidence="4">The sequence shown here is derived from an EMBL/GenBank/DDBJ whole genome shotgun (WGS) entry which is preliminary data.</text>
</comment>
<name>A0A9P6WXK9_RHIOR</name>
<keyword evidence="1" id="KW-0521">NADP</keyword>
<dbReference type="Pfam" id="PF08240">
    <property type="entry name" value="ADH_N"/>
    <property type="match status" value="1"/>
</dbReference>
<gene>
    <name evidence="4" type="ORF">G6F64_012342</name>
</gene>
<evidence type="ECO:0000259" key="3">
    <source>
        <dbReference type="Pfam" id="PF08240"/>
    </source>
</evidence>
<dbReference type="InterPro" id="IPR011032">
    <property type="entry name" value="GroES-like_sf"/>
</dbReference>
<dbReference type="GO" id="GO:0035925">
    <property type="term" value="F:mRNA 3'-UTR AU-rich region binding"/>
    <property type="evidence" value="ECO:0007669"/>
    <property type="project" value="TreeGrafter"/>
</dbReference>
<proteinExistence type="predicted"/>
<evidence type="ECO:0000313" key="5">
    <source>
        <dbReference type="Proteomes" id="UP000716291"/>
    </source>
</evidence>
<keyword evidence="2" id="KW-0560">Oxidoreductase</keyword>
<evidence type="ECO:0000256" key="2">
    <source>
        <dbReference type="ARBA" id="ARBA00023002"/>
    </source>
</evidence>